<keyword evidence="2" id="KW-0812">Transmembrane</keyword>
<feature type="compositionally biased region" description="Low complexity" evidence="1">
    <location>
        <begin position="45"/>
        <end position="54"/>
    </location>
</feature>
<feature type="region of interest" description="Disordered" evidence="1">
    <location>
        <begin position="34"/>
        <end position="54"/>
    </location>
</feature>
<name>A0A8E2JPA0_9PEZI</name>
<feature type="signal peptide" evidence="3">
    <location>
        <begin position="1"/>
        <end position="16"/>
    </location>
</feature>
<feature type="chain" id="PRO_5034928355" description="Secreted protein" evidence="3">
    <location>
        <begin position="17"/>
        <end position="190"/>
    </location>
</feature>
<dbReference type="Proteomes" id="UP000250140">
    <property type="component" value="Unassembled WGS sequence"/>
</dbReference>
<dbReference type="AlphaFoldDB" id="A0A8E2JPA0"/>
<evidence type="ECO:0000313" key="4">
    <source>
        <dbReference type="EMBL" id="OCL04382.1"/>
    </source>
</evidence>
<reference evidence="4 5" key="1">
    <citation type="journal article" date="2016" name="Nat. Commun.">
        <title>Ectomycorrhizal ecology is imprinted in the genome of the dominant symbiotic fungus Cenococcum geophilum.</title>
        <authorList>
            <consortium name="DOE Joint Genome Institute"/>
            <person name="Peter M."/>
            <person name="Kohler A."/>
            <person name="Ohm R.A."/>
            <person name="Kuo A."/>
            <person name="Krutzmann J."/>
            <person name="Morin E."/>
            <person name="Arend M."/>
            <person name="Barry K.W."/>
            <person name="Binder M."/>
            <person name="Choi C."/>
            <person name="Clum A."/>
            <person name="Copeland A."/>
            <person name="Grisel N."/>
            <person name="Haridas S."/>
            <person name="Kipfer T."/>
            <person name="LaButti K."/>
            <person name="Lindquist E."/>
            <person name="Lipzen A."/>
            <person name="Maire R."/>
            <person name="Meier B."/>
            <person name="Mihaltcheva S."/>
            <person name="Molinier V."/>
            <person name="Murat C."/>
            <person name="Poggeler S."/>
            <person name="Quandt C.A."/>
            <person name="Sperisen C."/>
            <person name="Tritt A."/>
            <person name="Tisserant E."/>
            <person name="Crous P.W."/>
            <person name="Henrissat B."/>
            <person name="Nehls U."/>
            <person name="Egli S."/>
            <person name="Spatafora J.W."/>
            <person name="Grigoriev I.V."/>
            <person name="Martin F.M."/>
        </authorList>
    </citation>
    <scope>NUCLEOTIDE SEQUENCE [LARGE SCALE GENOMIC DNA]</scope>
    <source>
        <strain evidence="4 5">CBS 207.34</strain>
    </source>
</reference>
<accession>A0A8E2JPA0</accession>
<evidence type="ECO:0008006" key="6">
    <source>
        <dbReference type="Google" id="ProtNLM"/>
    </source>
</evidence>
<evidence type="ECO:0000256" key="3">
    <source>
        <dbReference type="SAM" id="SignalP"/>
    </source>
</evidence>
<keyword evidence="2" id="KW-0472">Membrane</keyword>
<sequence>MLVLVLVLLLPTAAAAAAVAATAAVARAWAERRRRRRAPRPGTPSPSSSASRPGCVSARTASWAWISGLVACRTASGSSGGGSWLVLLVWVSGASVVGVVLAAVRVLAAGLALVVVGCWLLGREWCRAGWAHRKCCGGTRASWRWGWISRFKIGACRLSRRKGRGMRVRADWMAGWAGWGRLGVYAYASA</sequence>
<keyword evidence="5" id="KW-1185">Reference proteome</keyword>
<keyword evidence="3" id="KW-0732">Signal</keyword>
<gene>
    <name evidence="4" type="ORF">AOQ84DRAFT_118940</name>
</gene>
<feature type="transmembrane region" description="Helical" evidence="2">
    <location>
        <begin position="88"/>
        <end position="121"/>
    </location>
</feature>
<evidence type="ECO:0000256" key="1">
    <source>
        <dbReference type="SAM" id="MobiDB-lite"/>
    </source>
</evidence>
<protein>
    <recommendedName>
        <fullName evidence="6">Secreted protein</fullName>
    </recommendedName>
</protein>
<evidence type="ECO:0000256" key="2">
    <source>
        <dbReference type="SAM" id="Phobius"/>
    </source>
</evidence>
<proteinExistence type="predicted"/>
<organism evidence="4 5">
    <name type="scientific">Glonium stellatum</name>
    <dbReference type="NCBI Taxonomy" id="574774"/>
    <lineage>
        <taxon>Eukaryota</taxon>
        <taxon>Fungi</taxon>
        <taxon>Dikarya</taxon>
        <taxon>Ascomycota</taxon>
        <taxon>Pezizomycotina</taxon>
        <taxon>Dothideomycetes</taxon>
        <taxon>Pleosporomycetidae</taxon>
        <taxon>Gloniales</taxon>
        <taxon>Gloniaceae</taxon>
        <taxon>Glonium</taxon>
    </lineage>
</organism>
<evidence type="ECO:0000313" key="5">
    <source>
        <dbReference type="Proteomes" id="UP000250140"/>
    </source>
</evidence>
<dbReference type="EMBL" id="KV750527">
    <property type="protein sequence ID" value="OCL04382.1"/>
    <property type="molecule type" value="Genomic_DNA"/>
</dbReference>
<keyword evidence="2" id="KW-1133">Transmembrane helix</keyword>